<reference evidence="1 2" key="1">
    <citation type="submission" date="2022-08" db="EMBL/GenBank/DDBJ databases">
        <title>Reclassification of Massilia species as members of the genera Telluria, Duganella, Pseudoduganella, Mokoshia gen. nov. and Zemynaea gen. nov. using orthogonal and non-orthogonal genome-based approaches.</title>
        <authorList>
            <person name="Bowman J.P."/>
        </authorList>
    </citation>
    <scope>NUCLEOTIDE SEQUENCE [LARGE SCALE GENOMIC DNA]</scope>
    <source>
        <strain evidence="1 2">JCM 31661</strain>
    </source>
</reference>
<evidence type="ECO:0000313" key="2">
    <source>
        <dbReference type="Proteomes" id="UP001206572"/>
    </source>
</evidence>
<dbReference type="InterPro" id="IPR027417">
    <property type="entry name" value="P-loop_NTPase"/>
</dbReference>
<keyword evidence="2" id="KW-1185">Reference proteome</keyword>
<dbReference type="RefSeq" id="WP_258826965.1">
    <property type="nucleotide sequence ID" value="NZ_JANUHA010000003.1"/>
</dbReference>
<dbReference type="SUPFAM" id="SSF52540">
    <property type="entry name" value="P-loop containing nucleoside triphosphate hydrolases"/>
    <property type="match status" value="1"/>
</dbReference>
<accession>A0ABT2AI60</accession>
<name>A0ABT2AI60_9BURK</name>
<protein>
    <recommendedName>
        <fullName evidence="3">Sulfotransferase family protein</fullName>
    </recommendedName>
</protein>
<evidence type="ECO:0008006" key="3">
    <source>
        <dbReference type="Google" id="ProtNLM"/>
    </source>
</evidence>
<evidence type="ECO:0000313" key="1">
    <source>
        <dbReference type="EMBL" id="MCS0595922.1"/>
    </source>
</evidence>
<organism evidence="1 2">
    <name type="scientific">Massilia agri</name>
    <dbReference type="NCBI Taxonomy" id="1886785"/>
    <lineage>
        <taxon>Bacteria</taxon>
        <taxon>Pseudomonadati</taxon>
        <taxon>Pseudomonadota</taxon>
        <taxon>Betaproteobacteria</taxon>
        <taxon>Burkholderiales</taxon>
        <taxon>Oxalobacteraceae</taxon>
        <taxon>Telluria group</taxon>
        <taxon>Massilia</taxon>
    </lineage>
</organism>
<comment type="caution">
    <text evidence="1">The sequence shown here is derived from an EMBL/GenBank/DDBJ whole genome shotgun (WGS) entry which is preliminary data.</text>
</comment>
<dbReference type="Proteomes" id="UP001206572">
    <property type="component" value="Unassembled WGS sequence"/>
</dbReference>
<dbReference type="Gene3D" id="3.40.50.300">
    <property type="entry name" value="P-loop containing nucleotide triphosphate hydrolases"/>
    <property type="match status" value="1"/>
</dbReference>
<dbReference type="EMBL" id="JANUHA010000003">
    <property type="protein sequence ID" value="MCS0595922.1"/>
    <property type="molecule type" value="Genomic_DNA"/>
</dbReference>
<gene>
    <name evidence="1" type="ORF">NX780_06120</name>
</gene>
<sequence length="306" mass="35136">MAVQNVFIAGMEKCGTTALSEWMVNSGLAEDRVPGIKEPYLYANDMPHPARMPGSGLPLLDASVGYAMNAAVVRRLPEYDTRLVLCLRNQFERTWSSYKMKKLMASGGREVEQYFSSYERGVANAVPHGDRPDEDLHRITRTFFPRRSHSFVERYELKELEHVRTHDFAARIEYELAFYLSRRTLPFVSILGASFYYLPLRHLLEKYQASDVSVLSVERLGDAQARRRFVAGVFEKDADTPEVPFKFSSSKVDFEEAKPDFNDKAFDLLRACFRYDLAQARALIPLTRFGDSLLDNAELDRYLEAR</sequence>
<proteinExistence type="predicted"/>